<feature type="domain" description="RING-type" evidence="11">
    <location>
        <begin position="81"/>
        <end position="121"/>
    </location>
</feature>
<dbReference type="PANTHER" id="PTHR16079:SF4">
    <property type="entry name" value="E3 UBIQUITIN-PROTEIN LIGASE CHFR"/>
    <property type="match status" value="1"/>
</dbReference>
<dbReference type="PANTHER" id="PTHR16079">
    <property type="entry name" value="UBIQUITIN LIGASE PROTEIN CHFR"/>
    <property type="match status" value="1"/>
</dbReference>
<comment type="subcellular location">
    <subcellularLocation>
        <location evidence="1">Nucleus</location>
        <location evidence="1">PML body</location>
    </subcellularLocation>
</comment>
<dbReference type="PROSITE" id="PS50089">
    <property type="entry name" value="ZF_RING_2"/>
    <property type="match status" value="1"/>
</dbReference>
<dbReference type="InterPro" id="IPR040909">
    <property type="entry name" value="CHFR_Znf-CRD"/>
</dbReference>
<keyword evidence="8" id="KW-0131">Cell cycle</keyword>
<feature type="region of interest" description="Disordered" evidence="10">
    <location>
        <begin position="392"/>
        <end position="417"/>
    </location>
</feature>
<evidence type="ECO:0000313" key="12">
    <source>
        <dbReference type="EMBL" id="EIW80992.1"/>
    </source>
</evidence>
<dbReference type="Proteomes" id="UP000053558">
    <property type="component" value="Unassembled WGS sequence"/>
</dbReference>
<dbReference type="OMA" id="HNPICDQ"/>
<evidence type="ECO:0000256" key="5">
    <source>
        <dbReference type="ARBA" id="ARBA00022786"/>
    </source>
</evidence>
<dbReference type="PROSITE" id="PS00518">
    <property type="entry name" value="ZF_RING_1"/>
    <property type="match status" value="1"/>
</dbReference>
<dbReference type="EMBL" id="JH711578">
    <property type="protein sequence ID" value="EIW80992.1"/>
    <property type="molecule type" value="Genomic_DNA"/>
</dbReference>
<dbReference type="InterPro" id="IPR052256">
    <property type="entry name" value="E3_ubiquitin-ligase_CHFR"/>
</dbReference>
<keyword evidence="4 9" id="KW-0863">Zinc-finger</keyword>
<comment type="caution">
    <text evidence="12">The sequence shown here is derived from an EMBL/GenBank/DDBJ whole genome shotgun (WGS) entry which is preliminary data.</text>
</comment>
<dbReference type="GO" id="GO:0008270">
    <property type="term" value="F:zinc ion binding"/>
    <property type="evidence" value="ECO:0007669"/>
    <property type="project" value="UniProtKB-KW"/>
</dbReference>
<dbReference type="InterPro" id="IPR013083">
    <property type="entry name" value="Znf_RING/FYVE/PHD"/>
</dbReference>
<dbReference type="Pfam" id="PF13923">
    <property type="entry name" value="zf-C3HC4_2"/>
    <property type="match status" value="1"/>
</dbReference>
<keyword evidence="3" id="KW-0479">Metal-binding</keyword>
<accession>A0A5M3MP86</accession>
<sequence>MALPPATYASVASSSFVIQAGHTSTIGVKRGASPSFDASNSDGSRKRLREDSDAGYASTSSAANITNYQALAEDIIQELQCGCCSELVYRPVVVSPCQHFFCGSCVFLWIKNGGTSCPACRAQASLVTPSRPLQSLVDIILRADPSRTRAEGERRQADEVYKQGSIMRIPTPREPSPEPNLNPNLDYVRPCPHCSPNNQFGWSCPEPVVDYAVDAEHAWHLDDGSPPGHAYCGNCENLLALLAPSTTKCDFCQVSFCGVNVPDRCIAAPLLAQRPHSMNDIGDLILSADMYDNFNGNNVEVDIMIDYLTNNHISPRRIYHEIIIHLQSQPGSFKIMIDSGLFLDVHSVAPGRDEDPDATRSKICRLCAAEILIQGMKDWWIREREKGALDPDVARRPDCAEGSSCPKQRDLGPHGSVSPPSLLTVNYSSSYEAVYVSAWTSYCRFH</sequence>
<evidence type="ECO:0000256" key="7">
    <source>
        <dbReference type="ARBA" id="ARBA00023242"/>
    </source>
</evidence>
<keyword evidence="6" id="KW-0862">Zinc</keyword>
<dbReference type="GO" id="GO:0005634">
    <property type="term" value="C:nucleus"/>
    <property type="evidence" value="ECO:0007669"/>
    <property type="project" value="TreeGrafter"/>
</dbReference>
<keyword evidence="13" id="KW-1185">Reference proteome</keyword>
<dbReference type="SMART" id="SM00184">
    <property type="entry name" value="RING"/>
    <property type="match status" value="1"/>
</dbReference>
<feature type="region of interest" description="Disordered" evidence="10">
    <location>
        <begin position="31"/>
        <end position="55"/>
    </location>
</feature>
<dbReference type="Pfam" id="PF17979">
    <property type="entry name" value="zf-CRD"/>
    <property type="match status" value="1"/>
</dbReference>
<dbReference type="GeneID" id="19207769"/>
<keyword evidence="5" id="KW-0833">Ubl conjugation pathway</keyword>
<evidence type="ECO:0000313" key="13">
    <source>
        <dbReference type="Proteomes" id="UP000053558"/>
    </source>
</evidence>
<dbReference type="InterPro" id="IPR017907">
    <property type="entry name" value="Znf_RING_CS"/>
</dbReference>
<name>A0A5M3MP86_CONPW</name>
<dbReference type="InterPro" id="IPR001841">
    <property type="entry name" value="Znf_RING"/>
</dbReference>
<evidence type="ECO:0000256" key="3">
    <source>
        <dbReference type="ARBA" id="ARBA00022723"/>
    </source>
</evidence>
<dbReference type="Gene3D" id="3.30.40.10">
    <property type="entry name" value="Zinc/RING finger domain, C3HC4 (zinc finger)"/>
    <property type="match status" value="1"/>
</dbReference>
<evidence type="ECO:0000256" key="6">
    <source>
        <dbReference type="ARBA" id="ARBA00022833"/>
    </source>
</evidence>
<dbReference type="SUPFAM" id="SSF57850">
    <property type="entry name" value="RING/U-box"/>
    <property type="match status" value="1"/>
</dbReference>
<protein>
    <recommendedName>
        <fullName evidence="11">RING-type domain-containing protein</fullName>
    </recommendedName>
</protein>
<feature type="compositionally biased region" description="Basic and acidic residues" evidence="10">
    <location>
        <begin position="43"/>
        <end position="52"/>
    </location>
</feature>
<evidence type="ECO:0000256" key="10">
    <source>
        <dbReference type="SAM" id="MobiDB-lite"/>
    </source>
</evidence>
<evidence type="ECO:0000256" key="8">
    <source>
        <dbReference type="ARBA" id="ARBA00023306"/>
    </source>
</evidence>
<evidence type="ECO:0000256" key="1">
    <source>
        <dbReference type="ARBA" id="ARBA00004322"/>
    </source>
</evidence>
<dbReference type="RefSeq" id="XP_007768242.1">
    <property type="nucleotide sequence ID" value="XM_007770052.1"/>
</dbReference>
<reference evidence="13" key="1">
    <citation type="journal article" date="2012" name="Science">
        <title>The Paleozoic origin of enzymatic lignin decomposition reconstructed from 31 fungal genomes.</title>
        <authorList>
            <person name="Floudas D."/>
            <person name="Binder M."/>
            <person name="Riley R."/>
            <person name="Barry K."/>
            <person name="Blanchette R.A."/>
            <person name="Henrissat B."/>
            <person name="Martinez A.T."/>
            <person name="Otillar R."/>
            <person name="Spatafora J.W."/>
            <person name="Yadav J.S."/>
            <person name="Aerts A."/>
            <person name="Benoit I."/>
            <person name="Boyd A."/>
            <person name="Carlson A."/>
            <person name="Copeland A."/>
            <person name="Coutinho P.M."/>
            <person name="de Vries R.P."/>
            <person name="Ferreira P."/>
            <person name="Findley K."/>
            <person name="Foster B."/>
            <person name="Gaskell J."/>
            <person name="Glotzer D."/>
            <person name="Gorecki P."/>
            <person name="Heitman J."/>
            <person name="Hesse C."/>
            <person name="Hori C."/>
            <person name="Igarashi K."/>
            <person name="Jurgens J.A."/>
            <person name="Kallen N."/>
            <person name="Kersten P."/>
            <person name="Kohler A."/>
            <person name="Kuees U."/>
            <person name="Kumar T.K.A."/>
            <person name="Kuo A."/>
            <person name="LaButti K."/>
            <person name="Larrondo L.F."/>
            <person name="Lindquist E."/>
            <person name="Ling A."/>
            <person name="Lombard V."/>
            <person name="Lucas S."/>
            <person name="Lundell T."/>
            <person name="Martin R."/>
            <person name="McLaughlin D.J."/>
            <person name="Morgenstern I."/>
            <person name="Morin E."/>
            <person name="Murat C."/>
            <person name="Nagy L.G."/>
            <person name="Nolan M."/>
            <person name="Ohm R.A."/>
            <person name="Patyshakuliyeva A."/>
            <person name="Rokas A."/>
            <person name="Ruiz-Duenas F.J."/>
            <person name="Sabat G."/>
            <person name="Salamov A."/>
            <person name="Samejima M."/>
            <person name="Schmutz J."/>
            <person name="Slot J.C."/>
            <person name="St John F."/>
            <person name="Stenlid J."/>
            <person name="Sun H."/>
            <person name="Sun S."/>
            <person name="Syed K."/>
            <person name="Tsang A."/>
            <person name="Wiebenga A."/>
            <person name="Young D."/>
            <person name="Pisabarro A."/>
            <person name="Eastwood D.C."/>
            <person name="Martin F."/>
            <person name="Cullen D."/>
            <person name="Grigoriev I.V."/>
            <person name="Hibbett D.S."/>
        </authorList>
    </citation>
    <scope>NUCLEOTIDE SEQUENCE [LARGE SCALE GENOMIC DNA]</scope>
    <source>
        <strain evidence="13">RWD-64-598 SS2</strain>
    </source>
</reference>
<evidence type="ECO:0000256" key="4">
    <source>
        <dbReference type="ARBA" id="ARBA00022771"/>
    </source>
</evidence>
<keyword evidence="2" id="KW-0808">Transferase</keyword>
<evidence type="ECO:0000256" key="2">
    <source>
        <dbReference type="ARBA" id="ARBA00022679"/>
    </source>
</evidence>
<gene>
    <name evidence="12" type="ORF">CONPUDRAFT_56042</name>
</gene>
<organism evidence="12 13">
    <name type="scientific">Coniophora puteana (strain RWD-64-598)</name>
    <name type="common">Brown rot fungus</name>
    <dbReference type="NCBI Taxonomy" id="741705"/>
    <lineage>
        <taxon>Eukaryota</taxon>
        <taxon>Fungi</taxon>
        <taxon>Dikarya</taxon>
        <taxon>Basidiomycota</taxon>
        <taxon>Agaricomycotina</taxon>
        <taxon>Agaricomycetes</taxon>
        <taxon>Agaricomycetidae</taxon>
        <taxon>Boletales</taxon>
        <taxon>Coniophorineae</taxon>
        <taxon>Coniophoraceae</taxon>
        <taxon>Coniophora</taxon>
    </lineage>
</organism>
<dbReference type="GO" id="GO:0016567">
    <property type="term" value="P:protein ubiquitination"/>
    <property type="evidence" value="ECO:0007669"/>
    <property type="project" value="TreeGrafter"/>
</dbReference>
<proteinExistence type="predicted"/>
<keyword evidence="7" id="KW-0539">Nucleus</keyword>
<evidence type="ECO:0000259" key="11">
    <source>
        <dbReference type="PROSITE" id="PS50089"/>
    </source>
</evidence>
<dbReference type="AlphaFoldDB" id="A0A5M3MP86"/>
<dbReference type="KEGG" id="cput:CONPUDRAFT_56042"/>
<dbReference type="OrthoDB" id="1305878at2759"/>
<evidence type="ECO:0000256" key="9">
    <source>
        <dbReference type="PROSITE-ProRule" id="PRU00175"/>
    </source>
</evidence>
<dbReference type="GO" id="GO:0006511">
    <property type="term" value="P:ubiquitin-dependent protein catabolic process"/>
    <property type="evidence" value="ECO:0007669"/>
    <property type="project" value="TreeGrafter"/>
</dbReference>
<dbReference type="GO" id="GO:0004842">
    <property type="term" value="F:ubiquitin-protein transferase activity"/>
    <property type="evidence" value="ECO:0007669"/>
    <property type="project" value="TreeGrafter"/>
</dbReference>